<gene>
    <name evidence="1" type="ORF">PAN0_004d2349</name>
</gene>
<name>A0A081CBU4_PSEA2</name>
<organism evidence="1 2">
    <name type="scientific">Pseudozyma antarctica</name>
    <name type="common">Yeast</name>
    <name type="synonym">Candida antarctica</name>
    <dbReference type="NCBI Taxonomy" id="84753"/>
    <lineage>
        <taxon>Eukaryota</taxon>
        <taxon>Fungi</taxon>
        <taxon>Dikarya</taxon>
        <taxon>Basidiomycota</taxon>
        <taxon>Ustilaginomycotina</taxon>
        <taxon>Ustilaginomycetes</taxon>
        <taxon>Ustilaginales</taxon>
        <taxon>Ustilaginaceae</taxon>
        <taxon>Moesziomyces</taxon>
    </lineage>
</organism>
<dbReference type="Proteomes" id="UP000053758">
    <property type="component" value="Unassembled WGS sequence"/>
</dbReference>
<protein>
    <submittedName>
        <fullName evidence="1">Uncharacterized protein</fullName>
    </submittedName>
</protein>
<keyword evidence="2" id="KW-1185">Reference proteome</keyword>
<dbReference type="RefSeq" id="XP_014657780.1">
    <property type="nucleotide sequence ID" value="XM_014802294.1"/>
</dbReference>
<evidence type="ECO:0000313" key="2">
    <source>
        <dbReference type="Proteomes" id="UP000053758"/>
    </source>
</evidence>
<dbReference type="EMBL" id="DF830071">
    <property type="protein sequence ID" value="GAK64140.1"/>
    <property type="molecule type" value="Genomic_DNA"/>
</dbReference>
<reference evidence="2" key="1">
    <citation type="journal article" date="2014" name="Genome Announc.">
        <title>Draft Genome Sequence of the Yeast Pseudozyma antarctica Type Strain JCM10317, a Producer of the Glycolipid Biosurfactants, Mannosylerythritol Lipids.</title>
        <authorList>
            <person name="Saika A."/>
            <person name="Koike H."/>
            <person name="Hori T."/>
            <person name="Fukuoka T."/>
            <person name="Sato S."/>
            <person name="Habe H."/>
            <person name="Kitamoto D."/>
            <person name="Morita T."/>
        </authorList>
    </citation>
    <scope>NUCLEOTIDE SEQUENCE [LARGE SCALE GENOMIC DNA]</scope>
    <source>
        <strain evidence="2">JCM 10317</strain>
    </source>
</reference>
<accession>A0A081CBU4</accession>
<dbReference type="HOGENOM" id="CLU_853038_0_0_1"/>
<dbReference type="AlphaFoldDB" id="A0A081CBU4"/>
<evidence type="ECO:0000313" key="1">
    <source>
        <dbReference type="EMBL" id="GAK64140.1"/>
    </source>
</evidence>
<sequence length="314" mass="34192">MRIANSIAWAALGALAVIVAESSFAAAALINVPALYSCEPADIRVLAKGNYTIEGRDSDSHKLVFRARVDKGVNLVTWDSVDLVANATAIITVTDQTSPKQTALVTASAIVQANPMGNTTCLRQEENSRATAKQKNMVATIIGIVLAAFVALVLLLVGGMMYRRKKEKAQKFENESLDLNHGMPHAGVPAGGSYMARLVPGLKLQEARPLPRDPVLESEQANYASTRRGTQYYKHTPDLGGANANPNAMHATTGYYREGSPAPQYPQYGHPNPFASQQDLHYPTSPQHQQHHLMYQNKDYDQSQTSFLSKKSSK</sequence>
<dbReference type="OrthoDB" id="2553862at2759"/>
<dbReference type="GeneID" id="26303246"/>
<proteinExistence type="predicted"/>